<dbReference type="Pfam" id="PF18755">
    <property type="entry name" value="RAMA"/>
    <property type="match status" value="1"/>
</dbReference>
<evidence type="ECO:0000313" key="2">
    <source>
        <dbReference type="EMBL" id="GAA4401896.1"/>
    </source>
</evidence>
<organism evidence="2 3">
    <name type="scientific">Fodinibacter luteus</name>
    <dbReference type="NCBI Taxonomy" id="552064"/>
    <lineage>
        <taxon>Bacteria</taxon>
        <taxon>Bacillati</taxon>
        <taxon>Actinomycetota</taxon>
        <taxon>Actinomycetes</taxon>
        <taxon>Micrococcales</taxon>
        <taxon>Intrasporangiaceae</taxon>
        <taxon>Fodinibacter (ex Wang et al. 2009)</taxon>
    </lineage>
</organism>
<reference evidence="3" key="1">
    <citation type="journal article" date="2019" name="Int. J. Syst. Evol. Microbiol.">
        <title>The Global Catalogue of Microorganisms (GCM) 10K type strain sequencing project: providing services to taxonomists for standard genome sequencing and annotation.</title>
        <authorList>
            <consortium name="The Broad Institute Genomics Platform"/>
            <consortium name="The Broad Institute Genome Sequencing Center for Infectious Disease"/>
            <person name="Wu L."/>
            <person name="Ma J."/>
        </authorList>
    </citation>
    <scope>NUCLEOTIDE SEQUENCE [LARGE SCALE GENOMIC DNA]</scope>
    <source>
        <strain evidence="3">JCM 17809</strain>
    </source>
</reference>
<proteinExistence type="predicted"/>
<dbReference type="RefSeq" id="WP_345203445.1">
    <property type="nucleotide sequence ID" value="NZ_BAABGM010000007.1"/>
</dbReference>
<accession>A0ABP8K7P1</accession>
<gene>
    <name evidence="2" type="ORF">GCM10023168_11950</name>
</gene>
<keyword evidence="3" id="KW-1185">Reference proteome</keyword>
<sequence>MWIEIDDDLAQELEQHMHLEESREEVVRRLLRAGIRSSAIQGTPSSGDDGRRTRRMRAGSVADLLRAGLVHAGDELTYRQVRQGITHRSTIDERGQIQTALGVETSPSTALQQLVGFNINGWQHWTHTPSGKTLSALRDELST</sequence>
<comment type="caution">
    <text evidence="2">The sequence shown here is derived from an EMBL/GenBank/DDBJ whole genome shotgun (WGS) entry which is preliminary data.</text>
</comment>
<dbReference type="EMBL" id="BAABGM010000007">
    <property type="protein sequence ID" value="GAA4401896.1"/>
    <property type="molecule type" value="Genomic_DNA"/>
</dbReference>
<dbReference type="InterPro" id="IPR040843">
    <property type="entry name" value="RAMA"/>
</dbReference>
<name>A0ABP8K7P1_9MICO</name>
<evidence type="ECO:0000313" key="3">
    <source>
        <dbReference type="Proteomes" id="UP001500945"/>
    </source>
</evidence>
<dbReference type="Proteomes" id="UP001500945">
    <property type="component" value="Unassembled WGS sequence"/>
</dbReference>
<evidence type="ECO:0000259" key="1">
    <source>
        <dbReference type="Pfam" id="PF18755"/>
    </source>
</evidence>
<feature type="domain" description="RAMA" evidence="1">
    <location>
        <begin position="44"/>
        <end position="141"/>
    </location>
</feature>
<protein>
    <recommendedName>
        <fullName evidence="1">RAMA domain-containing protein</fullName>
    </recommendedName>
</protein>